<dbReference type="SUPFAM" id="SSF57756">
    <property type="entry name" value="Retrovirus zinc finger-like domains"/>
    <property type="match status" value="1"/>
</dbReference>
<keyword evidence="1" id="KW-0863">Zinc-finger</keyword>
<proteinExistence type="predicted"/>
<dbReference type="EMBL" id="BQNB010008604">
    <property type="protein sequence ID" value="GJS51715.1"/>
    <property type="molecule type" value="Genomic_DNA"/>
</dbReference>
<reference evidence="3" key="1">
    <citation type="journal article" date="2022" name="Int. J. Mol. Sci.">
        <title>Draft Genome of Tanacetum Coccineum: Genomic Comparison of Closely Related Tanacetum-Family Plants.</title>
        <authorList>
            <person name="Yamashiro T."/>
            <person name="Shiraishi A."/>
            <person name="Nakayama K."/>
            <person name="Satake H."/>
        </authorList>
    </citation>
    <scope>NUCLEOTIDE SEQUENCE</scope>
</reference>
<dbReference type="SMART" id="SM00343">
    <property type="entry name" value="ZnF_C2HC"/>
    <property type="match status" value="1"/>
</dbReference>
<keyword evidence="1" id="KW-0479">Metal-binding</keyword>
<gene>
    <name evidence="3" type="ORF">Tco_0625077</name>
</gene>
<organism evidence="3 4">
    <name type="scientific">Tanacetum coccineum</name>
    <dbReference type="NCBI Taxonomy" id="301880"/>
    <lineage>
        <taxon>Eukaryota</taxon>
        <taxon>Viridiplantae</taxon>
        <taxon>Streptophyta</taxon>
        <taxon>Embryophyta</taxon>
        <taxon>Tracheophyta</taxon>
        <taxon>Spermatophyta</taxon>
        <taxon>Magnoliopsida</taxon>
        <taxon>eudicotyledons</taxon>
        <taxon>Gunneridae</taxon>
        <taxon>Pentapetalae</taxon>
        <taxon>asterids</taxon>
        <taxon>campanulids</taxon>
        <taxon>Asterales</taxon>
        <taxon>Asteraceae</taxon>
        <taxon>Asteroideae</taxon>
        <taxon>Anthemideae</taxon>
        <taxon>Anthemidinae</taxon>
        <taxon>Tanacetum</taxon>
    </lineage>
</organism>
<evidence type="ECO:0000313" key="4">
    <source>
        <dbReference type="Proteomes" id="UP001151760"/>
    </source>
</evidence>
<evidence type="ECO:0000313" key="3">
    <source>
        <dbReference type="EMBL" id="GJS51715.1"/>
    </source>
</evidence>
<dbReference type="Gene3D" id="4.10.60.10">
    <property type="entry name" value="Zinc finger, CCHC-type"/>
    <property type="match status" value="1"/>
</dbReference>
<dbReference type="PROSITE" id="PS50158">
    <property type="entry name" value="ZF_CCHC"/>
    <property type="match status" value="1"/>
</dbReference>
<accession>A0ABQ4WFW1</accession>
<dbReference type="InterPro" id="IPR036875">
    <property type="entry name" value="Znf_CCHC_sf"/>
</dbReference>
<feature type="domain" description="CCHC-type" evidence="2">
    <location>
        <begin position="160"/>
        <end position="175"/>
    </location>
</feature>
<keyword evidence="1" id="KW-0862">Zinc</keyword>
<dbReference type="Proteomes" id="UP001151760">
    <property type="component" value="Unassembled WGS sequence"/>
</dbReference>
<evidence type="ECO:0000259" key="2">
    <source>
        <dbReference type="PROSITE" id="PS50158"/>
    </source>
</evidence>
<dbReference type="InterPro" id="IPR001878">
    <property type="entry name" value="Znf_CCHC"/>
</dbReference>
<reference evidence="3" key="2">
    <citation type="submission" date="2022-01" db="EMBL/GenBank/DDBJ databases">
        <authorList>
            <person name="Yamashiro T."/>
            <person name="Shiraishi A."/>
            <person name="Satake H."/>
            <person name="Nakayama K."/>
        </authorList>
    </citation>
    <scope>NUCLEOTIDE SEQUENCE</scope>
</reference>
<protein>
    <submittedName>
        <fullName evidence="3">Integrase, catalytic region, zinc finger, CCHC-type containing protein</fullName>
    </submittedName>
</protein>
<name>A0ABQ4WFW1_9ASTR</name>
<keyword evidence="4" id="KW-1185">Reference proteome</keyword>
<comment type="caution">
    <text evidence="3">The sequence shown here is derived from an EMBL/GenBank/DDBJ whole genome shotgun (WGS) entry which is preliminary data.</text>
</comment>
<dbReference type="Pfam" id="PF00098">
    <property type="entry name" value="zf-CCHC"/>
    <property type="match status" value="1"/>
</dbReference>
<sequence length="318" mass="35311">MNTKFVNNLPAYWGKYVTNVKQNMDISTMSYVQIYTHLKAYEPHAKKTLKKQEQSESIIDPLAYVAHTTSIPALPSPSTSSSQPTAQSSNDALMATMTQIANLLSGFQKQFPPTNNQLRTSSNSKTHATVHDGQIVTEPVQRKAPGNVGNTGARGKKVICYNCRGEGHVARQCKEPKRAKDSQYFKDKMLLMEAKEKGATLDAEAEAFLADVECTAPYDQPLAMTTTNIFEVNHEDAYDSDVDESPNAAAAFMANLSSTSATNSQVNEVHLNDNQIFDNVNDQMSQEIHQEEHSDFDAENEIDDNTILYDQYLLDKEA</sequence>
<evidence type="ECO:0000256" key="1">
    <source>
        <dbReference type="PROSITE-ProRule" id="PRU00047"/>
    </source>
</evidence>